<dbReference type="CDD" id="cd03682">
    <property type="entry name" value="ClC_sycA_like"/>
    <property type="match status" value="1"/>
</dbReference>
<dbReference type="PRINTS" id="PR00762">
    <property type="entry name" value="CLCHANNEL"/>
</dbReference>
<dbReference type="OrthoDB" id="9767361at2"/>
<feature type="transmembrane region" description="Helical" evidence="5">
    <location>
        <begin position="54"/>
        <end position="73"/>
    </location>
</feature>
<dbReference type="EMBL" id="PYGD01000001">
    <property type="protein sequence ID" value="PSK95061.1"/>
    <property type="molecule type" value="Genomic_DNA"/>
</dbReference>
<evidence type="ECO:0000256" key="5">
    <source>
        <dbReference type="SAM" id="Phobius"/>
    </source>
</evidence>
<dbReference type="InterPro" id="IPR001807">
    <property type="entry name" value="ClC"/>
</dbReference>
<dbReference type="Pfam" id="PF00654">
    <property type="entry name" value="Voltage_CLC"/>
    <property type="match status" value="1"/>
</dbReference>
<keyword evidence="4 5" id="KW-0472">Membrane</keyword>
<dbReference type="PANTHER" id="PTHR43427">
    <property type="entry name" value="CHLORIDE CHANNEL PROTEIN CLC-E"/>
    <property type="match status" value="1"/>
</dbReference>
<sequence>MKKINAPLEHLSIIAHLLRWTLIALPVALCTGSVVAVFLLLLDQVTAWRYAQPWLLYLLPLTGVLIVLLYRYAGKNTEAGNNLILEEIHEPGGGVPLRMAPLVLFTTLLTHLTGGSAGREGTAVQIGGSMAGWLARKLRLPRQDVRIILLTGIAAGFGAVFGTPLAGTLFALEVVYVGRLNYKALLPCLIAALLADVVCRAWGVHHTVYTLADHAALIDSGSFLHFNMLLLGKVIIAGTCFGLVSRFFSEAVHLVKDYSLRWIKAPLLIPVSGGLLVIGLSLLPGGASYLGLGVYNPDPAAVTLVSAFRPGGAAMFSWLWKIVFTAITLGTGFKGGEVTPLFFVGATLGYSLGVVLGVPVDLMAALGFVAVFAGAANTPVACVLMGAELFGSAGILYFGVACFTAYYFSGNTGIYTAQRLSRDKTGSAGYPGGRSLKDLRKERLDALRKWIKGATPDQD</sequence>
<dbReference type="InterPro" id="IPR050368">
    <property type="entry name" value="ClC-type_chloride_channel"/>
</dbReference>
<feature type="transmembrane region" description="Helical" evidence="5">
    <location>
        <begin position="223"/>
        <end position="244"/>
    </location>
</feature>
<evidence type="ECO:0000256" key="1">
    <source>
        <dbReference type="ARBA" id="ARBA00004141"/>
    </source>
</evidence>
<dbReference type="Gene3D" id="1.10.3080.10">
    <property type="entry name" value="Clc chloride channel"/>
    <property type="match status" value="1"/>
</dbReference>
<accession>A0A2P8DCW1</accession>
<dbReference type="PANTHER" id="PTHR43427:SF12">
    <property type="entry name" value="CHLORIDE TRANSPORTER"/>
    <property type="match status" value="1"/>
</dbReference>
<evidence type="ECO:0000313" key="6">
    <source>
        <dbReference type="EMBL" id="PSK95061.1"/>
    </source>
</evidence>
<proteinExistence type="predicted"/>
<organism evidence="6 7">
    <name type="scientific">Taibaiella chishuiensis</name>
    <dbReference type="NCBI Taxonomy" id="1434707"/>
    <lineage>
        <taxon>Bacteria</taxon>
        <taxon>Pseudomonadati</taxon>
        <taxon>Bacteroidota</taxon>
        <taxon>Chitinophagia</taxon>
        <taxon>Chitinophagales</taxon>
        <taxon>Chitinophagaceae</taxon>
        <taxon>Taibaiella</taxon>
    </lineage>
</organism>
<feature type="transmembrane region" description="Helical" evidence="5">
    <location>
        <begin position="265"/>
        <end position="287"/>
    </location>
</feature>
<dbReference type="GO" id="GO:0016020">
    <property type="term" value="C:membrane"/>
    <property type="evidence" value="ECO:0007669"/>
    <property type="project" value="UniProtKB-SubCell"/>
</dbReference>
<dbReference type="InterPro" id="IPR014743">
    <property type="entry name" value="Cl-channel_core"/>
</dbReference>
<evidence type="ECO:0000256" key="4">
    <source>
        <dbReference type="ARBA" id="ARBA00023136"/>
    </source>
</evidence>
<protein>
    <submittedName>
        <fullName evidence="6">H+/Cl-antiporter ClcA</fullName>
    </submittedName>
</protein>
<keyword evidence="7" id="KW-1185">Reference proteome</keyword>
<dbReference type="AlphaFoldDB" id="A0A2P8DCW1"/>
<dbReference type="RefSeq" id="WP_106521734.1">
    <property type="nucleotide sequence ID" value="NZ_PYGD01000001.1"/>
</dbReference>
<feature type="transmembrane region" description="Helical" evidence="5">
    <location>
        <begin position="147"/>
        <end position="172"/>
    </location>
</feature>
<comment type="caution">
    <text evidence="6">The sequence shown here is derived from an EMBL/GenBank/DDBJ whole genome shotgun (WGS) entry which is preliminary data.</text>
</comment>
<keyword evidence="3 5" id="KW-1133">Transmembrane helix</keyword>
<reference evidence="6 7" key="1">
    <citation type="submission" date="2018-03" db="EMBL/GenBank/DDBJ databases">
        <title>Genomic Encyclopedia of Type Strains, Phase III (KMG-III): the genomes of soil and plant-associated and newly described type strains.</title>
        <authorList>
            <person name="Whitman W."/>
        </authorList>
    </citation>
    <scope>NUCLEOTIDE SEQUENCE [LARGE SCALE GENOMIC DNA]</scope>
    <source>
        <strain evidence="6 7">CGMCC 1.12700</strain>
    </source>
</reference>
<feature type="transmembrane region" description="Helical" evidence="5">
    <location>
        <begin position="20"/>
        <end position="42"/>
    </location>
</feature>
<name>A0A2P8DCW1_9BACT</name>
<evidence type="ECO:0000313" key="7">
    <source>
        <dbReference type="Proteomes" id="UP000240572"/>
    </source>
</evidence>
<feature type="transmembrane region" description="Helical" evidence="5">
    <location>
        <begin position="389"/>
        <end position="409"/>
    </location>
</feature>
<evidence type="ECO:0000256" key="3">
    <source>
        <dbReference type="ARBA" id="ARBA00022989"/>
    </source>
</evidence>
<keyword evidence="2 5" id="KW-0812">Transmembrane</keyword>
<evidence type="ECO:0000256" key="2">
    <source>
        <dbReference type="ARBA" id="ARBA00022692"/>
    </source>
</evidence>
<feature type="transmembrane region" description="Helical" evidence="5">
    <location>
        <begin position="341"/>
        <end position="369"/>
    </location>
</feature>
<dbReference type="Proteomes" id="UP000240572">
    <property type="component" value="Unassembled WGS sequence"/>
</dbReference>
<comment type="subcellular location">
    <subcellularLocation>
        <location evidence="1">Membrane</location>
        <topology evidence="1">Multi-pass membrane protein</topology>
    </subcellularLocation>
</comment>
<feature type="transmembrane region" description="Helical" evidence="5">
    <location>
        <begin position="184"/>
        <end position="203"/>
    </location>
</feature>
<gene>
    <name evidence="6" type="ORF">B0I18_1011225</name>
</gene>
<dbReference type="SUPFAM" id="SSF81340">
    <property type="entry name" value="Clc chloride channel"/>
    <property type="match status" value="1"/>
</dbReference>
<dbReference type="GO" id="GO:0015108">
    <property type="term" value="F:chloride transmembrane transporter activity"/>
    <property type="evidence" value="ECO:0007669"/>
    <property type="project" value="InterPro"/>
</dbReference>